<dbReference type="GO" id="GO:0005737">
    <property type="term" value="C:cytoplasm"/>
    <property type="evidence" value="ECO:0007669"/>
    <property type="project" value="TreeGrafter"/>
</dbReference>
<evidence type="ECO:0000256" key="2">
    <source>
        <dbReference type="ARBA" id="ARBA00022840"/>
    </source>
</evidence>
<dbReference type="Pfam" id="PF00069">
    <property type="entry name" value="Pkinase"/>
    <property type="match status" value="1"/>
</dbReference>
<dbReference type="OrthoDB" id="9801841at2"/>
<protein>
    <submittedName>
        <fullName evidence="4">Protein kinase family protein</fullName>
    </submittedName>
</protein>
<evidence type="ECO:0000256" key="1">
    <source>
        <dbReference type="ARBA" id="ARBA00022741"/>
    </source>
</evidence>
<keyword evidence="2" id="KW-0067">ATP-binding</keyword>
<sequence>MSDQNGSSDSYINQLVHKAIERKKHLEHQEAQRNKPKLEYVLFSQFDVLESFPSKNGNTTLYHLAKQGEPEKQVCCKVANEGTSNHEHSQLIGEASKLEISQHPSVADFIKIGNEFDRPYIMYEWIHGESLAKKIERHSKKGFRHDHIAWLVYQLAGALEYMHTRGVCHLDIKPANVLVGEDDSVKLIDFGAARYSGEAQSLTEVSMNYASPMYIESGVSKPQDDVYSLALLTGHLFLGSTYGDVWRQLLGQKKRCHLIPKHVWLLLKNVLNKPRSHGYTAISFAQALARIDTEALKSDNSAPLFSNLRNADLVLTNHSATDKFSLGRFKYLEATLVASVLLVSGTYTYDYLQPEWKPSAKSGFTELANTIETIKPAQTASFLAQPPWKIEYALDDMSNDVVLMAPYQEAYQVQQSKLQDVYQDNQESVIERRNIAVSLPNTLQEIRSDLVTLHANLNNDGVLFAKAQRSLNQVMANLNLLNEQAQEMVNYIGRQDNDLASLILSGQAKAVDDYMKSAWANHQAESYYYSQVLPGTLLDKVYAAIDMSAEQHYYSHAIDQAKTATQFYGNTPELVAKIRALKVARSEYILFSTVTEQSIFENEKLNASLTDLQVNAPKKFAEVTELLNSMAKDAIRKSHQKSKPARGALAVQRAISGYQPGVRS</sequence>
<dbReference type="InterPro" id="IPR008271">
    <property type="entry name" value="Ser/Thr_kinase_AS"/>
</dbReference>
<proteinExistence type="predicted"/>
<dbReference type="GO" id="GO:0004674">
    <property type="term" value="F:protein serine/threonine kinase activity"/>
    <property type="evidence" value="ECO:0007669"/>
    <property type="project" value="TreeGrafter"/>
</dbReference>
<dbReference type="GO" id="GO:0005524">
    <property type="term" value="F:ATP binding"/>
    <property type="evidence" value="ECO:0007669"/>
    <property type="project" value="UniProtKB-KW"/>
</dbReference>
<dbReference type="PANTHER" id="PTHR24346">
    <property type="entry name" value="MAP/MICROTUBULE AFFINITY-REGULATING KINASE"/>
    <property type="match status" value="1"/>
</dbReference>
<gene>
    <name evidence="4" type="ORF">EJA03_16380</name>
</gene>
<keyword evidence="1" id="KW-0547">Nucleotide-binding</keyword>
<reference evidence="4 5" key="1">
    <citation type="submission" date="2018-12" db="EMBL/GenBank/DDBJ databases">
        <title>Genomic taxonomy of the Vibrionaceae family.</title>
        <authorList>
            <person name="Gomez-Gil B."/>
            <person name="Enciso-Ibarra K."/>
        </authorList>
    </citation>
    <scope>NUCLEOTIDE SEQUENCE [LARGE SCALE GENOMIC DNA]</scope>
    <source>
        <strain evidence="4 5">CAIM 594</strain>
    </source>
</reference>
<name>A0A3R9F4W3_9VIBR</name>
<keyword evidence="5" id="KW-1185">Reference proteome</keyword>
<dbReference type="Gene3D" id="1.10.510.10">
    <property type="entry name" value="Transferase(Phosphotransferase) domain 1"/>
    <property type="match status" value="1"/>
</dbReference>
<dbReference type="GO" id="GO:0035556">
    <property type="term" value="P:intracellular signal transduction"/>
    <property type="evidence" value="ECO:0007669"/>
    <property type="project" value="TreeGrafter"/>
</dbReference>
<dbReference type="RefSeq" id="WP_125322808.1">
    <property type="nucleotide sequence ID" value="NZ_AP024890.1"/>
</dbReference>
<dbReference type="AlphaFoldDB" id="A0A3R9F4W3"/>
<dbReference type="SUPFAM" id="SSF56112">
    <property type="entry name" value="Protein kinase-like (PK-like)"/>
    <property type="match status" value="1"/>
</dbReference>
<accession>A0A3R9F4W3</accession>
<evidence type="ECO:0000313" key="4">
    <source>
        <dbReference type="EMBL" id="RSD29983.1"/>
    </source>
</evidence>
<evidence type="ECO:0000313" key="5">
    <source>
        <dbReference type="Proteomes" id="UP000269041"/>
    </source>
</evidence>
<dbReference type="PROSITE" id="PS00108">
    <property type="entry name" value="PROTEIN_KINASE_ST"/>
    <property type="match status" value="1"/>
</dbReference>
<dbReference type="InterPro" id="IPR000719">
    <property type="entry name" value="Prot_kinase_dom"/>
</dbReference>
<dbReference type="PROSITE" id="PS50011">
    <property type="entry name" value="PROTEIN_KINASE_DOM"/>
    <property type="match status" value="1"/>
</dbReference>
<keyword evidence="4" id="KW-0808">Transferase</keyword>
<comment type="caution">
    <text evidence="4">The sequence shown here is derived from an EMBL/GenBank/DDBJ whole genome shotgun (WGS) entry which is preliminary data.</text>
</comment>
<dbReference type="EMBL" id="RSFA01000093">
    <property type="protein sequence ID" value="RSD29983.1"/>
    <property type="molecule type" value="Genomic_DNA"/>
</dbReference>
<dbReference type="InterPro" id="IPR011009">
    <property type="entry name" value="Kinase-like_dom_sf"/>
</dbReference>
<dbReference type="PANTHER" id="PTHR24346:SF30">
    <property type="entry name" value="MATERNAL EMBRYONIC LEUCINE ZIPPER KINASE"/>
    <property type="match status" value="1"/>
</dbReference>
<dbReference type="Proteomes" id="UP000269041">
    <property type="component" value="Unassembled WGS sequence"/>
</dbReference>
<keyword evidence="4" id="KW-0418">Kinase</keyword>
<feature type="domain" description="Protein kinase" evidence="3">
    <location>
        <begin position="46"/>
        <end position="305"/>
    </location>
</feature>
<organism evidence="4 5">
    <name type="scientific">Vibrio pectenicida</name>
    <dbReference type="NCBI Taxonomy" id="62763"/>
    <lineage>
        <taxon>Bacteria</taxon>
        <taxon>Pseudomonadati</taxon>
        <taxon>Pseudomonadota</taxon>
        <taxon>Gammaproteobacteria</taxon>
        <taxon>Vibrionales</taxon>
        <taxon>Vibrionaceae</taxon>
        <taxon>Vibrio</taxon>
    </lineage>
</organism>
<dbReference type="SMART" id="SM00220">
    <property type="entry name" value="S_TKc"/>
    <property type="match status" value="1"/>
</dbReference>
<evidence type="ECO:0000259" key="3">
    <source>
        <dbReference type="PROSITE" id="PS50011"/>
    </source>
</evidence>